<dbReference type="PANTHER" id="PTHR45653:SF10">
    <property type="entry name" value="MYOBLAST CITY, ISOFORM B"/>
    <property type="match status" value="1"/>
</dbReference>
<organism evidence="4 5">
    <name type="scientific">Zygosaccharomyces rouxii</name>
    <dbReference type="NCBI Taxonomy" id="4956"/>
    <lineage>
        <taxon>Eukaryota</taxon>
        <taxon>Fungi</taxon>
        <taxon>Dikarya</taxon>
        <taxon>Ascomycota</taxon>
        <taxon>Saccharomycotina</taxon>
        <taxon>Saccharomycetes</taxon>
        <taxon>Saccharomycetales</taxon>
        <taxon>Saccharomycetaceae</taxon>
        <taxon>Zygosaccharomyces</taxon>
    </lineage>
</organism>
<dbReference type="Proteomes" id="UP000187013">
    <property type="component" value="Unassembled WGS sequence"/>
</dbReference>
<sequence>MFESEESKWVPTRGLQRATVVKSFLPLKNHPDLVTVSDHISNLYTGDELYIFESTRDGKWLRAYLCWVPLPESYISLVDGVPQVGSKLVIVPRRFVRCNACLQILPTPFSKLPQAKDFDTDADSDCLAPSLYESESSKKFANKDGQLNRPARPPFPFFRDQDSGLVEELNAAQGLLSSHIYRMYSLGEFEVFRNMVSLYHQLDSLTLRLRFNLVTQTERTIVIRSASALLTNFSKLISSKGESTQSNNGNDQNAVAFNPQKSDSAGYESIFGRDIDTGQLLSYNDSSIQKLLVTTMLQGLCKNFPVTSRDIYNLDIPPNPLFNSSQSHVMVDVNDVTSDSSIGNPMFDNLTASMYLSTKKEILTKPFTVNIDSERILSLNNISAALFKNIPDSKIQRSNIYLVVVLTERIKIRTPESDPGAKVTHNPPFIPFSSQTSGASLGSVTRGVAAGAVDISRVFAKYNNSFTPTGNSFKFKIYLFGSYHKKPNHDENQMLANDSISSITNSETGWGVLIDKILSNSLEGVAVNPRATSLSVSVKEISGKAAAQRSIGMSNTAIKSVPTHFYDIISQPRERIYFELGKVSLASVPASATNVKNITIQISSNNRGVIFSRTASEALFYRWQFVSVEPDERIGDSVRIHGIENMREDEIIKVSAYLNGVLMGKAHLAIKKHNRIVEYKKFSNIQLLNPEKEPVLNLEIHTEYFGYKFNMDPRLQKFLNIQSYYKSDNVAFEQDCQNAFAGLKTVSLGQLQKYFAKVLQNFADLFYLFEISRRKQFPEALNSKTFASFVDFIDKILTQNETFRYSFNKFYKKLLKTSSVSPNVGCVILENMAKVFSKGHETWDAVGSAVARNSVYLLMLSVVFSRGMDGQWKKSFESFFSQICEYMTDTSDKTISDQTSLLEQYDLWLDLLMLYYPPEEIVQFTLALMQSCRNKEDNLEFGSKKLTIKQEKYANAKFSLLRRILVHPSLHDYLFVTGVTQRLRLIFLTKCIDWTLQPYAVENIQMNPARLAHGVLLTIVESARDRMFQRNILRLLPTLCKVFLSARKYCQDNNMFKPKITFTELFPITLPVTIQSMDSLIKKEVVVEPLLEIITIICEILKLAEKLYGPSPSFSEVLEECKGKELQSKYFSQNISALDVFTLYHVAGIALKGEFFPSKRWLGISSLIMRSLTTLLAMYKGCMVRESIEGPVDKNDLKLWSAYLKSVFMVANHRTTFLAKMAVLPRKAVYLITGDCNARAAELLTFGWESIADTKYNEACAQRFGFGKIGLNQLALIQENASLISEMILFGTHDHYQAMKVSSKILWHAMINVWMEYGVLKPILDVTLPELHNDYNSGRLRPTDEELHKLKLSLLYTVHVNPQDRSYNSISTAVEEVFAFSQLIADADKIPDEEEFDNDRTAIHMEMFGYLMDANSPELFHKMVYHLFIQFTKKKDYVQAGLSLELLANTFDWNPNDWLPAISYPPMPEQSSFERKEYLYKEAANNFAKGLKLEKALSLYKDLTNAYDQINYDLSGLAFVHNEISNLYTSMQTVDRLVPSFFKVTFAGLGFPNSLRNKIFIFEGMPFEHITSMSNRLLKLHHGSSIIQKFEQLEELTIQPKMGKFIHLSSVEPQLEMSNEFQSDKHRKSKFNYKTWLYIENRNMKTFSSSRKLPGGSSITDLWVDEYTYETVSTFPTLMNRSEVRTVRKTKLSPLENALRSLRIKVQELSGLADMCDKVVRGHDDQSVWFNELSRNLSGTVDAPVNGGMTQYREFLEEPRASQCTTADLNSLTKAFSDLALVLAHCLNVHREMLPSEQLKDSHNMLVQLFKRNFLPEIKSNNINCETATTASSAQSQSSSSYQSRRNPFLDSANESRMDSNEAASDAGSDVQIKSVASFRSTWTTNSTPSTAGYKKRPNQKW</sequence>
<dbReference type="CDD" id="cd11684">
    <property type="entry name" value="DHR2_DOCK"/>
    <property type="match status" value="1"/>
</dbReference>
<comment type="similarity">
    <text evidence="1">Belongs to the DOCK family.</text>
</comment>
<feature type="compositionally biased region" description="Polar residues" evidence="2">
    <location>
        <begin position="1882"/>
        <end position="1891"/>
    </location>
</feature>
<name>A0A1Q3AAG8_ZYGRO</name>
<feature type="domain" description="DOCKER" evidence="3">
    <location>
        <begin position="1411"/>
        <end position="1826"/>
    </location>
</feature>
<dbReference type="InterPro" id="IPR043161">
    <property type="entry name" value="DOCK_C_lobe_A"/>
</dbReference>
<proteinExistence type="inferred from homology"/>
<evidence type="ECO:0000313" key="4">
    <source>
        <dbReference type="EMBL" id="GAV52583.1"/>
    </source>
</evidence>
<evidence type="ECO:0000259" key="3">
    <source>
        <dbReference type="PROSITE" id="PS51651"/>
    </source>
</evidence>
<feature type="region of interest" description="Disordered" evidence="2">
    <location>
        <begin position="1829"/>
        <end position="1870"/>
    </location>
</feature>
<protein>
    <recommendedName>
        <fullName evidence="3">DOCKER domain-containing protein</fullName>
    </recommendedName>
</protein>
<comment type="caution">
    <text evidence="4">The sequence shown here is derived from an EMBL/GenBank/DDBJ whole genome shotgun (WGS) entry which is preliminary data.</text>
</comment>
<evidence type="ECO:0000313" key="5">
    <source>
        <dbReference type="Proteomes" id="UP000187013"/>
    </source>
</evidence>
<evidence type="ECO:0000256" key="1">
    <source>
        <dbReference type="PROSITE-ProRule" id="PRU00984"/>
    </source>
</evidence>
<dbReference type="InterPro" id="IPR046773">
    <property type="entry name" value="DOCKER_Lobe_C"/>
</dbReference>
<dbReference type="InterPro" id="IPR026791">
    <property type="entry name" value="DOCK"/>
</dbReference>
<dbReference type="OrthoDB" id="18896at2759"/>
<dbReference type="GO" id="GO:0005737">
    <property type="term" value="C:cytoplasm"/>
    <property type="evidence" value="ECO:0007669"/>
    <property type="project" value="TreeGrafter"/>
</dbReference>
<gene>
    <name evidence="4" type="ORF">ZYGR_0AG05740</name>
</gene>
<dbReference type="Pfam" id="PF25338">
    <property type="entry name" value="C2_DCK_4th"/>
    <property type="match status" value="1"/>
</dbReference>
<feature type="region of interest" description="Disordered" evidence="2">
    <location>
        <begin position="1882"/>
        <end position="1902"/>
    </location>
</feature>
<dbReference type="Gene3D" id="1.25.40.410">
    <property type="match status" value="1"/>
</dbReference>
<dbReference type="PROSITE" id="PS51651">
    <property type="entry name" value="DOCKER"/>
    <property type="match status" value="1"/>
</dbReference>
<dbReference type="Gene3D" id="1.20.58.740">
    <property type="match status" value="1"/>
</dbReference>
<evidence type="ECO:0000256" key="2">
    <source>
        <dbReference type="SAM" id="MobiDB-lite"/>
    </source>
</evidence>
<dbReference type="GO" id="GO:0031267">
    <property type="term" value="F:small GTPase binding"/>
    <property type="evidence" value="ECO:0007669"/>
    <property type="project" value="TreeGrafter"/>
</dbReference>
<accession>A0A1Q3AAG8</accession>
<dbReference type="InterPro" id="IPR043162">
    <property type="entry name" value="DOCK_C_lobe_C"/>
</dbReference>
<dbReference type="GO" id="GO:0005886">
    <property type="term" value="C:plasma membrane"/>
    <property type="evidence" value="ECO:0007669"/>
    <property type="project" value="TreeGrafter"/>
</dbReference>
<dbReference type="InterPro" id="IPR027357">
    <property type="entry name" value="DOCKER_dom"/>
</dbReference>
<dbReference type="InterPro" id="IPR057500">
    <property type="entry name" value="C2_DCK1_4th"/>
</dbReference>
<dbReference type="GO" id="GO:0005085">
    <property type="term" value="F:guanyl-nucleotide exchange factor activity"/>
    <property type="evidence" value="ECO:0007669"/>
    <property type="project" value="InterPro"/>
</dbReference>
<dbReference type="Pfam" id="PF20421">
    <property type="entry name" value="DHR-2_Lobe_C"/>
    <property type="match status" value="1"/>
</dbReference>
<dbReference type="PANTHER" id="PTHR45653">
    <property type="entry name" value="DEDICATOR OF CYTOKINESIS"/>
    <property type="match status" value="1"/>
</dbReference>
<feature type="compositionally biased region" description="Low complexity" evidence="2">
    <location>
        <begin position="1829"/>
        <end position="1844"/>
    </location>
</feature>
<reference evidence="4 5" key="1">
    <citation type="submission" date="2016-08" db="EMBL/GenBank/DDBJ databases">
        <title>Draft genome sequence of allopolyploid Zygosaccharomyces rouxii.</title>
        <authorList>
            <person name="Watanabe J."/>
            <person name="Uehara K."/>
            <person name="Mogi Y."/>
            <person name="Tsukioka Y."/>
        </authorList>
    </citation>
    <scope>NUCLEOTIDE SEQUENCE [LARGE SCALE GENOMIC DNA]</scope>
    <source>
        <strain evidence="4 5">NBRC 110957</strain>
    </source>
</reference>
<dbReference type="GO" id="GO:0007264">
    <property type="term" value="P:small GTPase-mediated signal transduction"/>
    <property type="evidence" value="ECO:0007669"/>
    <property type="project" value="InterPro"/>
</dbReference>
<dbReference type="EMBL" id="BDGX01000033">
    <property type="protein sequence ID" value="GAV52583.1"/>
    <property type="molecule type" value="Genomic_DNA"/>
</dbReference>